<evidence type="ECO:0000313" key="3">
    <source>
        <dbReference type="Proteomes" id="UP001341840"/>
    </source>
</evidence>
<protein>
    <submittedName>
        <fullName evidence="2">Uncharacterized protein</fullName>
    </submittedName>
</protein>
<evidence type="ECO:0000256" key="1">
    <source>
        <dbReference type="SAM" id="MobiDB-lite"/>
    </source>
</evidence>
<feature type="compositionally biased region" description="Basic and acidic residues" evidence="1">
    <location>
        <begin position="1"/>
        <end position="18"/>
    </location>
</feature>
<gene>
    <name evidence="2" type="ORF">PIB30_041586</name>
</gene>
<proteinExistence type="predicted"/>
<comment type="caution">
    <text evidence="2">The sequence shown here is derived from an EMBL/GenBank/DDBJ whole genome shotgun (WGS) entry which is preliminary data.</text>
</comment>
<dbReference type="EMBL" id="JASCZI010060646">
    <property type="protein sequence ID" value="MED6134935.1"/>
    <property type="molecule type" value="Genomic_DNA"/>
</dbReference>
<organism evidence="2 3">
    <name type="scientific">Stylosanthes scabra</name>
    <dbReference type="NCBI Taxonomy" id="79078"/>
    <lineage>
        <taxon>Eukaryota</taxon>
        <taxon>Viridiplantae</taxon>
        <taxon>Streptophyta</taxon>
        <taxon>Embryophyta</taxon>
        <taxon>Tracheophyta</taxon>
        <taxon>Spermatophyta</taxon>
        <taxon>Magnoliopsida</taxon>
        <taxon>eudicotyledons</taxon>
        <taxon>Gunneridae</taxon>
        <taxon>Pentapetalae</taxon>
        <taxon>rosids</taxon>
        <taxon>fabids</taxon>
        <taxon>Fabales</taxon>
        <taxon>Fabaceae</taxon>
        <taxon>Papilionoideae</taxon>
        <taxon>50 kb inversion clade</taxon>
        <taxon>dalbergioids sensu lato</taxon>
        <taxon>Dalbergieae</taxon>
        <taxon>Pterocarpus clade</taxon>
        <taxon>Stylosanthes</taxon>
    </lineage>
</organism>
<accession>A0ABU6SEU9</accession>
<feature type="region of interest" description="Disordered" evidence="1">
    <location>
        <begin position="1"/>
        <end position="76"/>
    </location>
</feature>
<keyword evidence="3" id="KW-1185">Reference proteome</keyword>
<reference evidence="2 3" key="1">
    <citation type="journal article" date="2023" name="Plants (Basel)">
        <title>Bridging the Gap: Combining Genomics and Transcriptomics Approaches to Understand Stylosanthes scabra, an Orphan Legume from the Brazilian Caatinga.</title>
        <authorList>
            <person name="Ferreira-Neto J.R.C."/>
            <person name="da Silva M.D."/>
            <person name="Binneck E."/>
            <person name="de Melo N.F."/>
            <person name="da Silva R.H."/>
            <person name="de Melo A.L.T.M."/>
            <person name="Pandolfi V."/>
            <person name="Bustamante F.O."/>
            <person name="Brasileiro-Vidal A.C."/>
            <person name="Benko-Iseppon A.M."/>
        </authorList>
    </citation>
    <scope>NUCLEOTIDE SEQUENCE [LARGE SCALE GENOMIC DNA]</scope>
    <source>
        <tissue evidence="2">Leaves</tissue>
    </source>
</reference>
<name>A0ABU6SEU9_9FABA</name>
<sequence>MTQREEVNPLSPHADRTSDLYGQVGPRGILACSLGRTDPTRQERPDPTCPPRKRCDTISPPERNRRRAPMYYSEPSEHALPHYQRYRYTRAYKYPTGIQVHPPPVPSKIQQLDSQQQPTLELDWAYLVPHSPRNNWFLN</sequence>
<evidence type="ECO:0000313" key="2">
    <source>
        <dbReference type="EMBL" id="MED6134935.1"/>
    </source>
</evidence>
<dbReference type="Proteomes" id="UP001341840">
    <property type="component" value="Unassembled WGS sequence"/>
</dbReference>